<evidence type="ECO:0000313" key="1">
    <source>
        <dbReference type="EMBL" id="KOS06720.1"/>
    </source>
</evidence>
<accession>A0A0M9VII5</accession>
<dbReference type="Proteomes" id="UP000037755">
    <property type="component" value="Unassembled WGS sequence"/>
</dbReference>
<dbReference type="AlphaFoldDB" id="A0A0M9VII5"/>
<proteinExistence type="predicted"/>
<reference evidence="1 2" key="1">
    <citation type="submission" date="2015-08" db="EMBL/GenBank/DDBJ databases">
        <title>Whole genome sequence of Flavobacterium akiainvivens IK-1T, from decaying Wikstroemia oahuensis, an endemic Hawaiian shrub.</title>
        <authorList>
            <person name="Wan X."/>
            <person name="Hou S."/>
            <person name="Saito J."/>
            <person name="Donachie S."/>
        </authorList>
    </citation>
    <scope>NUCLEOTIDE SEQUENCE [LARGE SCALE GENOMIC DNA]</scope>
    <source>
        <strain evidence="1 2">IK-1</strain>
    </source>
</reference>
<keyword evidence="2" id="KW-1185">Reference proteome</keyword>
<name>A0A0M9VII5_9FLAO</name>
<organism evidence="1 2">
    <name type="scientific">Flavobacterium akiainvivens</name>
    <dbReference type="NCBI Taxonomy" id="1202724"/>
    <lineage>
        <taxon>Bacteria</taxon>
        <taxon>Pseudomonadati</taxon>
        <taxon>Bacteroidota</taxon>
        <taxon>Flavobacteriia</taxon>
        <taxon>Flavobacteriales</taxon>
        <taxon>Flavobacteriaceae</taxon>
        <taxon>Flavobacterium</taxon>
    </lineage>
</organism>
<dbReference type="EMBL" id="LIYD01000005">
    <property type="protein sequence ID" value="KOS06720.1"/>
    <property type="molecule type" value="Genomic_DNA"/>
</dbReference>
<sequence>MLIKLHARVAQEGAVLELTQIQMGRLKMNVLLANFYMAKVVQKQRQLLLNLPPRNDYEV</sequence>
<protein>
    <submittedName>
        <fullName evidence="1">Uncharacterized protein</fullName>
    </submittedName>
</protein>
<dbReference type="STRING" id="1202724.AM493_12285"/>
<gene>
    <name evidence="1" type="ORF">AM493_12285</name>
</gene>
<comment type="caution">
    <text evidence="1">The sequence shown here is derived from an EMBL/GenBank/DDBJ whole genome shotgun (WGS) entry which is preliminary data.</text>
</comment>
<evidence type="ECO:0000313" key="2">
    <source>
        <dbReference type="Proteomes" id="UP000037755"/>
    </source>
</evidence>